<evidence type="ECO:0000256" key="4">
    <source>
        <dbReference type="ARBA" id="ARBA00022737"/>
    </source>
</evidence>
<dbReference type="PROSITE" id="PS00380">
    <property type="entry name" value="RHODANESE_1"/>
    <property type="match status" value="1"/>
</dbReference>
<dbReference type="FunFam" id="3.40.250.10:FF:000001">
    <property type="entry name" value="Sulfurtransferase"/>
    <property type="match status" value="1"/>
</dbReference>
<dbReference type="Gene3D" id="3.40.250.10">
    <property type="entry name" value="Rhodanese-like domain"/>
    <property type="match status" value="2"/>
</dbReference>
<sequence length="283" mass="30937">MSKRDELIVSAEWLQANLDRPGLSIVDASWYLPTANRNAFDEYRRAHIPGAVFFDHDEVADKSTGLPHSVPKPRQFARAVGAMGIAVDDEIVIYDGPGLFSSARAWWLFRVMGATNVKILDGGFKRWSEEGRPVSDQPTKIAPCHFKESPDLDRVVSIAEMRNIVETASVQIADARPAGRFSGRDNEPRPGMRGGHMPGALNVQASDLSKDGSLVSEQDIRALFARQGLDPDRPVVTSCGSGVTAAIISLALTSLGKENHRLYDGSWSEWGSLPDTPIVKDEN</sequence>
<dbReference type="PANTHER" id="PTHR11364:SF27">
    <property type="entry name" value="SULFURTRANSFERASE"/>
    <property type="match status" value="1"/>
</dbReference>
<dbReference type="CDD" id="cd01448">
    <property type="entry name" value="TST_Repeat_1"/>
    <property type="match status" value="1"/>
</dbReference>
<evidence type="ECO:0000256" key="7">
    <source>
        <dbReference type="ARBA" id="ARBA00070833"/>
    </source>
</evidence>
<evidence type="ECO:0000256" key="8">
    <source>
        <dbReference type="ARBA" id="ARBA00078354"/>
    </source>
</evidence>
<dbReference type="EMBL" id="BMZO01000001">
    <property type="protein sequence ID" value="GHC61910.1"/>
    <property type="molecule type" value="Genomic_DNA"/>
</dbReference>
<dbReference type="FunFam" id="3.40.250.10:FF:000015">
    <property type="entry name" value="Sulfurtransferase"/>
    <property type="match status" value="1"/>
</dbReference>
<evidence type="ECO:0000259" key="10">
    <source>
        <dbReference type="PROSITE" id="PS50206"/>
    </source>
</evidence>
<dbReference type="GO" id="GO:0016784">
    <property type="term" value="F:3-mercaptopyruvate sulfurtransferase activity"/>
    <property type="evidence" value="ECO:0007669"/>
    <property type="project" value="UniProtKB-EC"/>
</dbReference>
<dbReference type="GO" id="GO:0005737">
    <property type="term" value="C:cytoplasm"/>
    <property type="evidence" value="ECO:0007669"/>
    <property type="project" value="UniProtKB-SubCell"/>
</dbReference>
<dbReference type="NCBIfam" id="NF008557">
    <property type="entry name" value="PRK11493.1"/>
    <property type="match status" value="1"/>
</dbReference>
<comment type="catalytic activity">
    <reaction evidence="5">
        <text>2-oxo-3-sulfanylpropanoate + [thioredoxin]-dithiol = [thioredoxin]-disulfide + hydrogen sulfide + pyruvate + H(+)</text>
        <dbReference type="Rhea" id="RHEA:21740"/>
        <dbReference type="Rhea" id="RHEA-COMP:10698"/>
        <dbReference type="Rhea" id="RHEA-COMP:10700"/>
        <dbReference type="ChEBI" id="CHEBI:15361"/>
        <dbReference type="ChEBI" id="CHEBI:15378"/>
        <dbReference type="ChEBI" id="CHEBI:29919"/>
        <dbReference type="ChEBI" id="CHEBI:29950"/>
        <dbReference type="ChEBI" id="CHEBI:50058"/>
        <dbReference type="ChEBI" id="CHEBI:57678"/>
        <dbReference type="EC" id="2.8.1.2"/>
    </reaction>
    <physiologicalReaction direction="left-to-right" evidence="5">
        <dbReference type="Rhea" id="RHEA:21741"/>
    </physiologicalReaction>
</comment>
<organism evidence="11 12">
    <name type="scientific">Limoniibacter endophyticus</name>
    <dbReference type="NCBI Taxonomy" id="1565040"/>
    <lineage>
        <taxon>Bacteria</taxon>
        <taxon>Pseudomonadati</taxon>
        <taxon>Pseudomonadota</taxon>
        <taxon>Alphaproteobacteria</taxon>
        <taxon>Hyphomicrobiales</taxon>
        <taxon>Bartonellaceae</taxon>
        <taxon>Limoniibacter</taxon>
    </lineage>
</organism>
<keyword evidence="12" id="KW-1185">Reference proteome</keyword>
<gene>
    <name evidence="11" type="ORF">GCM10010136_02810</name>
</gene>
<dbReference type="InterPro" id="IPR045078">
    <property type="entry name" value="TST/MPST-like"/>
</dbReference>
<dbReference type="CDD" id="cd01449">
    <property type="entry name" value="TST_Repeat_2"/>
    <property type="match status" value="1"/>
</dbReference>
<dbReference type="PANTHER" id="PTHR11364">
    <property type="entry name" value="THIOSULFATE SULFERTANSFERASE"/>
    <property type="match status" value="1"/>
</dbReference>
<dbReference type="EC" id="2.8.1.2" evidence="6"/>
<feature type="region of interest" description="Disordered" evidence="9">
    <location>
        <begin position="178"/>
        <end position="203"/>
    </location>
</feature>
<dbReference type="Pfam" id="PF00581">
    <property type="entry name" value="Rhodanese"/>
    <property type="match status" value="2"/>
</dbReference>
<keyword evidence="4" id="KW-0677">Repeat</keyword>
<dbReference type="GO" id="GO:0004792">
    <property type="term" value="F:thiosulfate-cyanide sulfurtransferase activity"/>
    <property type="evidence" value="ECO:0007669"/>
    <property type="project" value="InterPro"/>
</dbReference>
<dbReference type="InterPro" id="IPR036873">
    <property type="entry name" value="Rhodanese-like_dom_sf"/>
</dbReference>
<name>A0A8J3DJM9_9HYPH</name>
<dbReference type="SUPFAM" id="SSF52821">
    <property type="entry name" value="Rhodanese/Cell cycle control phosphatase"/>
    <property type="match status" value="2"/>
</dbReference>
<protein>
    <recommendedName>
        <fullName evidence="7">3-mercaptopyruvate sulfurtransferase</fullName>
        <ecNumber evidence="6">2.8.1.2</ecNumber>
    </recommendedName>
    <alternativeName>
        <fullName evidence="8">Rhodanese-like protein</fullName>
    </alternativeName>
</protein>
<dbReference type="InterPro" id="IPR001763">
    <property type="entry name" value="Rhodanese-like_dom"/>
</dbReference>
<evidence type="ECO:0000256" key="1">
    <source>
        <dbReference type="ARBA" id="ARBA00004496"/>
    </source>
</evidence>
<evidence type="ECO:0000313" key="12">
    <source>
        <dbReference type="Proteomes" id="UP000641137"/>
    </source>
</evidence>
<evidence type="ECO:0000256" key="5">
    <source>
        <dbReference type="ARBA" id="ARBA00051793"/>
    </source>
</evidence>
<dbReference type="InterPro" id="IPR001307">
    <property type="entry name" value="Thiosulphate_STrfase_CS"/>
</dbReference>
<dbReference type="Proteomes" id="UP000641137">
    <property type="component" value="Unassembled WGS sequence"/>
</dbReference>
<comment type="caution">
    <text evidence="11">The sequence shown here is derived from an EMBL/GenBank/DDBJ whole genome shotgun (WGS) entry which is preliminary data.</text>
</comment>
<dbReference type="AlphaFoldDB" id="A0A8J3DJM9"/>
<evidence type="ECO:0000256" key="3">
    <source>
        <dbReference type="ARBA" id="ARBA00022679"/>
    </source>
</evidence>
<feature type="domain" description="Rhodanese" evidence="10">
    <location>
        <begin position="166"/>
        <end position="279"/>
    </location>
</feature>
<evidence type="ECO:0000256" key="9">
    <source>
        <dbReference type="SAM" id="MobiDB-lite"/>
    </source>
</evidence>
<reference evidence="11" key="2">
    <citation type="submission" date="2020-09" db="EMBL/GenBank/DDBJ databases">
        <authorList>
            <person name="Sun Q."/>
            <person name="Kim S."/>
        </authorList>
    </citation>
    <scope>NUCLEOTIDE SEQUENCE</scope>
    <source>
        <strain evidence="11">KCTC 42097</strain>
    </source>
</reference>
<accession>A0A8J3DJM9</accession>
<keyword evidence="2" id="KW-0963">Cytoplasm</keyword>
<proteinExistence type="predicted"/>
<reference evidence="11" key="1">
    <citation type="journal article" date="2014" name="Int. J. Syst. Evol. Microbiol.">
        <title>Complete genome sequence of Corynebacterium casei LMG S-19264T (=DSM 44701T), isolated from a smear-ripened cheese.</title>
        <authorList>
            <consortium name="US DOE Joint Genome Institute (JGI-PGF)"/>
            <person name="Walter F."/>
            <person name="Albersmeier A."/>
            <person name="Kalinowski J."/>
            <person name="Ruckert C."/>
        </authorList>
    </citation>
    <scope>NUCLEOTIDE SEQUENCE</scope>
    <source>
        <strain evidence="11">KCTC 42097</strain>
    </source>
</reference>
<evidence type="ECO:0000313" key="11">
    <source>
        <dbReference type="EMBL" id="GHC61910.1"/>
    </source>
</evidence>
<dbReference type="SMART" id="SM00450">
    <property type="entry name" value="RHOD"/>
    <property type="match status" value="2"/>
</dbReference>
<dbReference type="RefSeq" id="WP_189487100.1">
    <property type="nucleotide sequence ID" value="NZ_BMZO01000001.1"/>
</dbReference>
<evidence type="ECO:0000256" key="2">
    <source>
        <dbReference type="ARBA" id="ARBA00022490"/>
    </source>
</evidence>
<dbReference type="PROSITE" id="PS50206">
    <property type="entry name" value="RHODANESE_3"/>
    <property type="match status" value="2"/>
</dbReference>
<comment type="subcellular location">
    <subcellularLocation>
        <location evidence="1">Cytoplasm</location>
    </subcellularLocation>
</comment>
<feature type="domain" description="Rhodanese" evidence="10">
    <location>
        <begin position="19"/>
        <end position="136"/>
    </location>
</feature>
<evidence type="ECO:0000256" key="6">
    <source>
        <dbReference type="ARBA" id="ARBA00066832"/>
    </source>
</evidence>
<keyword evidence="3" id="KW-0808">Transferase</keyword>